<dbReference type="Proteomes" id="UP000229362">
    <property type="component" value="Unassembled WGS sequence"/>
</dbReference>
<evidence type="ECO:0000259" key="2">
    <source>
        <dbReference type="Pfam" id="PF13439"/>
    </source>
</evidence>
<protein>
    <recommendedName>
        <fullName evidence="5">Glycosyltransferase family 1 protein</fullName>
    </recommendedName>
</protein>
<dbReference type="Pfam" id="PF13439">
    <property type="entry name" value="Glyco_transf_4"/>
    <property type="match status" value="1"/>
</dbReference>
<dbReference type="InterPro" id="IPR050194">
    <property type="entry name" value="Glycosyltransferase_grp1"/>
</dbReference>
<accession>A0A2M6W2A2</accession>
<evidence type="ECO:0000313" key="3">
    <source>
        <dbReference type="EMBL" id="PIT86923.1"/>
    </source>
</evidence>
<dbReference type="EMBL" id="PFBZ01000019">
    <property type="protein sequence ID" value="PIT86923.1"/>
    <property type="molecule type" value="Genomic_DNA"/>
</dbReference>
<comment type="caution">
    <text evidence="3">The sequence shown here is derived from an EMBL/GenBank/DDBJ whole genome shotgun (WGS) entry which is preliminary data.</text>
</comment>
<dbReference type="SUPFAM" id="SSF53756">
    <property type="entry name" value="UDP-Glycosyltransferase/glycogen phosphorylase"/>
    <property type="match status" value="1"/>
</dbReference>
<gene>
    <name evidence="3" type="ORF">COU33_00445</name>
</gene>
<feature type="domain" description="Glycosyltransferase subfamily 4-like N-terminal" evidence="2">
    <location>
        <begin position="14"/>
        <end position="194"/>
    </location>
</feature>
<dbReference type="PANTHER" id="PTHR45947:SF3">
    <property type="entry name" value="SULFOQUINOVOSYL TRANSFERASE SQD2"/>
    <property type="match status" value="1"/>
</dbReference>
<name>A0A2M6W2A2_9BACT</name>
<proteinExistence type="predicted"/>
<evidence type="ECO:0008006" key="5">
    <source>
        <dbReference type="Google" id="ProtNLM"/>
    </source>
</evidence>
<dbReference type="AlphaFoldDB" id="A0A2M6W2A2"/>
<organism evidence="3 4">
    <name type="scientific">Candidatus Magasanikbacteria bacterium CG10_big_fil_rev_8_21_14_0_10_43_6</name>
    <dbReference type="NCBI Taxonomy" id="1974650"/>
    <lineage>
        <taxon>Bacteria</taxon>
        <taxon>Candidatus Magasanikiibacteriota</taxon>
    </lineage>
</organism>
<sequence length="397" mass="43901">MKIAHIVCSYPPYYGGMGNVVFQIASEQVKQGHTVEVFTPGMFASEEIRSSEAPQAKTHRAALTEQIDFATRLKPSISYGNAARLPGIGKELDRFDVVHLHYPFFGTANLVRKWKQKNPEKPLVITYHMDTRSPGWKGLVFTVYTKYWMPKILESADAIIASSVDYIQASDAAAHYATHKDKWHALPFGVDTERFTVQEKPVSLMAQLGLNPEVPTLIFVGGMDAAHHFKGVPVLLKALALLKSQNRVTQCILVGDGELRGSFELTAQGMGLGPFVRFVGKVSNDMLPVYYNAADLCILPSLHKGEAFGMVLLEAMASGVPVIATDLPGVRTVAEDGGMTVPVNDYREIAATVEEYFSGPTDRDVWQTRVRSVAELKYAWPPIVRQILSLYTDLLKK</sequence>
<feature type="domain" description="Glycosyl transferase family 1" evidence="1">
    <location>
        <begin position="206"/>
        <end position="370"/>
    </location>
</feature>
<evidence type="ECO:0000313" key="4">
    <source>
        <dbReference type="Proteomes" id="UP000229362"/>
    </source>
</evidence>
<dbReference type="InterPro" id="IPR001296">
    <property type="entry name" value="Glyco_trans_1"/>
</dbReference>
<reference evidence="4" key="1">
    <citation type="submission" date="2017-09" db="EMBL/GenBank/DDBJ databases">
        <title>Depth-based differentiation of microbial function through sediment-hosted aquifers and enrichment of novel symbionts in the deep terrestrial subsurface.</title>
        <authorList>
            <person name="Probst A.J."/>
            <person name="Ladd B."/>
            <person name="Jarett J.K."/>
            <person name="Geller-Mcgrath D.E."/>
            <person name="Sieber C.M.K."/>
            <person name="Emerson J.B."/>
            <person name="Anantharaman K."/>
            <person name="Thomas B.C."/>
            <person name="Malmstrom R."/>
            <person name="Stieglmeier M."/>
            <person name="Klingl A."/>
            <person name="Woyke T."/>
            <person name="Ryan C.M."/>
            <person name="Banfield J.F."/>
        </authorList>
    </citation>
    <scope>NUCLEOTIDE SEQUENCE [LARGE SCALE GENOMIC DNA]</scope>
</reference>
<dbReference type="PANTHER" id="PTHR45947">
    <property type="entry name" value="SULFOQUINOVOSYL TRANSFERASE SQD2"/>
    <property type="match status" value="1"/>
</dbReference>
<evidence type="ECO:0000259" key="1">
    <source>
        <dbReference type="Pfam" id="PF00534"/>
    </source>
</evidence>
<dbReference type="InterPro" id="IPR028098">
    <property type="entry name" value="Glyco_trans_4-like_N"/>
</dbReference>
<dbReference type="Gene3D" id="3.40.50.2000">
    <property type="entry name" value="Glycogen Phosphorylase B"/>
    <property type="match status" value="2"/>
</dbReference>
<dbReference type="Pfam" id="PF00534">
    <property type="entry name" value="Glycos_transf_1"/>
    <property type="match status" value="1"/>
</dbReference>
<dbReference type="GO" id="GO:0016757">
    <property type="term" value="F:glycosyltransferase activity"/>
    <property type="evidence" value="ECO:0007669"/>
    <property type="project" value="TreeGrafter"/>
</dbReference>
<dbReference type="CDD" id="cd03801">
    <property type="entry name" value="GT4_PimA-like"/>
    <property type="match status" value="1"/>
</dbReference>